<protein>
    <submittedName>
        <fullName evidence="1">Uncharacterized protein</fullName>
    </submittedName>
</protein>
<reference evidence="1 2" key="1">
    <citation type="submission" date="2017-09" db="EMBL/GenBank/DDBJ databases">
        <authorList>
            <person name="Lee N."/>
            <person name="Cho B.-K."/>
        </authorList>
    </citation>
    <scope>NUCLEOTIDE SEQUENCE [LARGE SCALE GENOMIC DNA]</scope>
    <source>
        <strain evidence="1 2">ATCC 23948</strain>
    </source>
</reference>
<name>A0AAE6NGG9_STRPT</name>
<organism evidence="1 2">
    <name type="scientific">Streptomyces platensis</name>
    <dbReference type="NCBI Taxonomy" id="58346"/>
    <lineage>
        <taxon>Bacteria</taxon>
        <taxon>Bacillati</taxon>
        <taxon>Actinomycetota</taxon>
        <taxon>Actinomycetes</taxon>
        <taxon>Kitasatosporales</taxon>
        <taxon>Streptomycetaceae</taxon>
        <taxon>Streptomyces</taxon>
    </lineage>
</organism>
<evidence type="ECO:0000313" key="1">
    <source>
        <dbReference type="EMBL" id="QEV51533.1"/>
    </source>
</evidence>
<proteinExistence type="predicted"/>
<gene>
    <name evidence="1" type="ORF">CP981_07575</name>
</gene>
<sequence>MMAARGFFRIAQGRRVALNGITWTIEDAHGRLGRLVLVDDEGHAETRSPSAVSPSRIHR</sequence>
<dbReference type="EMBL" id="CP023691">
    <property type="protein sequence ID" value="QEV51533.1"/>
    <property type="molecule type" value="Genomic_DNA"/>
</dbReference>
<dbReference type="AlphaFoldDB" id="A0AAE6NGG9"/>
<accession>A0AAE6NGG9</accession>
<dbReference type="KEGG" id="spla:CP981_07575"/>
<dbReference type="Proteomes" id="UP000325458">
    <property type="component" value="Chromosome"/>
</dbReference>
<evidence type="ECO:0000313" key="2">
    <source>
        <dbReference type="Proteomes" id="UP000325458"/>
    </source>
</evidence>